<keyword evidence="2" id="KW-0472">Membrane</keyword>
<feature type="transmembrane region" description="Helical" evidence="2">
    <location>
        <begin position="138"/>
        <end position="159"/>
    </location>
</feature>
<protein>
    <submittedName>
        <fullName evidence="3">Uncharacterized protein</fullName>
    </submittedName>
</protein>
<proteinExistence type="predicted"/>
<sequence length="272" mass="28950">MTPTGTQTTQTTQNTQPLNPVGRPADFATLFPELYRSAFTAAHAELGTRAGAQEVTLATLARAYARWSGTPDFTTSAVAWVSMAARTQALGLLQRQQPGREVLLDDETELRAGEIPGPGPDDLATVVRRGAWLRRRRLAGWVVAGISLVAAALLAVWLGHSIPPAPREPTTVPGNVRTQATATSSSTLLFGRISAGRSEQGSVRVTFEPTQGDEVTGPATQLVIEPGATLLIDGRKTPEELVQTLNRSLPGGEAYVRVTLAPNGRITALRQE</sequence>
<name>A0ABP6ZFB6_9ACTN</name>
<feature type="compositionally biased region" description="Low complexity" evidence="1">
    <location>
        <begin position="1"/>
        <end position="16"/>
    </location>
</feature>
<keyword evidence="4" id="KW-1185">Reference proteome</keyword>
<gene>
    <name evidence="3" type="ORF">GCM10022223_23420</name>
</gene>
<dbReference type="EMBL" id="BAAAZO010000003">
    <property type="protein sequence ID" value="GAA3606808.1"/>
    <property type="molecule type" value="Genomic_DNA"/>
</dbReference>
<dbReference type="RefSeq" id="WP_231488248.1">
    <property type="nucleotide sequence ID" value="NZ_BAAAZO010000003.1"/>
</dbReference>
<organism evidence="3 4">
    <name type="scientific">Kineosporia mesophila</name>
    <dbReference type="NCBI Taxonomy" id="566012"/>
    <lineage>
        <taxon>Bacteria</taxon>
        <taxon>Bacillati</taxon>
        <taxon>Actinomycetota</taxon>
        <taxon>Actinomycetes</taxon>
        <taxon>Kineosporiales</taxon>
        <taxon>Kineosporiaceae</taxon>
        <taxon>Kineosporia</taxon>
    </lineage>
</organism>
<accession>A0ABP6ZFB6</accession>
<reference evidence="4" key="1">
    <citation type="journal article" date="2019" name="Int. J. Syst. Evol. Microbiol.">
        <title>The Global Catalogue of Microorganisms (GCM) 10K type strain sequencing project: providing services to taxonomists for standard genome sequencing and annotation.</title>
        <authorList>
            <consortium name="The Broad Institute Genomics Platform"/>
            <consortium name="The Broad Institute Genome Sequencing Center for Infectious Disease"/>
            <person name="Wu L."/>
            <person name="Ma J."/>
        </authorList>
    </citation>
    <scope>NUCLEOTIDE SEQUENCE [LARGE SCALE GENOMIC DNA]</scope>
    <source>
        <strain evidence="4">JCM 16902</strain>
    </source>
</reference>
<keyword evidence="2" id="KW-0812">Transmembrane</keyword>
<evidence type="ECO:0000256" key="1">
    <source>
        <dbReference type="SAM" id="MobiDB-lite"/>
    </source>
</evidence>
<dbReference type="Proteomes" id="UP001501074">
    <property type="component" value="Unassembled WGS sequence"/>
</dbReference>
<comment type="caution">
    <text evidence="3">The sequence shown here is derived from an EMBL/GenBank/DDBJ whole genome shotgun (WGS) entry which is preliminary data.</text>
</comment>
<feature type="region of interest" description="Disordered" evidence="1">
    <location>
        <begin position="1"/>
        <end position="23"/>
    </location>
</feature>
<evidence type="ECO:0000313" key="3">
    <source>
        <dbReference type="EMBL" id="GAA3606808.1"/>
    </source>
</evidence>
<keyword evidence="2" id="KW-1133">Transmembrane helix</keyword>
<evidence type="ECO:0000313" key="4">
    <source>
        <dbReference type="Proteomes" id="UP001501074"/>
    </source>
</evidence>
<evidence type="ECO:0000256" key="2">
    <source>
        <dbReference type="SAM" id="Phobius"/>
    </source>
</evidence>